<feature type="domain" description="DUF4328" evidence="2">
    <location>
        <begin position="134"/>
        <end position="292"/>
    </location>
</feature>
<evidence type="ECO:0000313" key="4">
    <source>
        <dbReference type="Proteomes" id="UP000198727"/>
    </source>
</evidence>
<feature type="transmembrane region" description="Helical" evidence="1">
    <location>
        <begin position="233"/>
        <end position="254"/>
    </location>
</feature>
<keyword evidence="1" id="KW-0472">Membrane</keyword>
<feature type="transmembrane region" description="Helical" evidence="1">
    <location>
        <begin position="266"/>
        <end position="288"/>
    </location>
</feature>
<accession>A0A1I5YNH9</accession>
<feature type="transmembrane region" description="Helical" evidence="1">
    <location>
        <begin position="194"/>
        <end position="213"/>
    </location>
</feature>
<dbReference type="InterPro" id="IPR025565">
    <property type="entry name" value="DUF4328"/>
</dbReference>
<evidence type="ECO:0000256" key="1">
    <source>
        <dbReference type="SAM" id="Phobius"/>
    </source>
</evidence>
<keyword evidence="1" id="KW-1133">Transmembrane helix</keyword>
<proteinExistence type="predicted"/>
<dbReference type="STRING" id="587909.SAMN05421810_107296"/>
<name>A0A1I5YNH9_9PSEU</name>
<feature type="transmembrane region" description="Helical" evidence="1">
    <location>
        <begin position="105"/>
        <end position="128"/>
    </location>
</feature>
<evidence type="ECO:0000313" key="3">
    <source>
        <dbReference type="EMBL" id="SFQ45821.1"/>
    </source>
</evidence>
<dbReference type="Pfam" id="PF14219">
    <property type="entry name" value="DUF4328"/>
    <property type="match status" value="1"/>
</dbReference>
<organism evidence="3 4">
    <name type="scientific">Amycolatopsis arida</name>
    <dbReference type="NCBI Taxonomy" id="587909"/>
    <lineage>
        <taxon>Bacteria</taxon>
        <taxon>Bacillati</taxon>
        <taxon>Actinomycetota</taxon>
        <taxon>Actinomycetes</taxon>
        <taxon>Pseudonocardiales</taxon>
        <taxon>Pseudonocardiaceae</taxon>
        <taxon>Amycolatopsis</taxon>
    </lineage>
</organism>
<dbReference type="Proteomes" id="UP000198727">
    <property type="component" value="Unassembled WGS sequence"/>
</dbReference>
<sequence>MHPGQHPPYSPVPPARPGWPAHAAVRPLAAAPVRPRVRWVASPPPGAVPRRPAHRPARYTGPPAYPTPPRWGFPHVVWRSPTVVPGVPATGAPPMQRLRMVARNVTGLLWVLAGLAGVTAVGEGWRYALLIHSRTSALDRDVVGASDALVLAGSLLTFVMAVFAVVGALWWLFLARAAAAAEIGAEPPRPVWQVLVGTLLPGPNLVLAGSILAELEHAVLRRPVDQRPRPTRLVLWWWAAWVTNGLLLVTVIVWRMRDGVQAQADSVLLSGLLDLSAAALAALTAVVVGRFTLLLAPLDEVLSRGVRPWQVRGVTGAPRPPRPNRPTGSAR</sequence>
<keyword evidence="4" id="KW-1185">Reference proteome</keyword>
<evidence type="ECO:0000259" key="2">
    <source>
        <dbReference type="Pfam" id="PF14219"/>
    </source>
</evidence>
<dbReference type="AlphaFoldDB" id="A0A1I5YNH9"/>
<dbReference type="EMBL" id="FOWW01000007">
    <property type="protein sequence ID" value="SFQ45821.1"/>
    <property type="molecule type" value="Genomic_DNA"/>
</dbReference>
<dbReference type="RefSeq" id="WP_177216977.1">
    <property type="nucleotide sequence ID" value="NZ_FOWW01000007.1"/>
</dbReference>
<keyword evidence="1" id="KW-0812">Transmembrane</keyword>
<gene>
    <name evidence="3" type="ORF">SAMN05421810_107296</name>
</gene>
<protein>
    <recommendedName>
        <fullName evidence="2">DUF4328 domain-containing protein</fullName>
    </recommendedName>
</protein>
<reference evidence="4" key="1">
    <citation type="submission" date="2016-10" db="EMBL/GenBank/DDBJ databases">
        <authorList>
            <person name="Varghese N."/>
            <person name="Submissions S."/>
        </authorList>
    </citation>
    <scope>NUCLEOTIDE SEQUENCE [LARGE SCALE GENOMIC DNA]</scope>
    <source>
        <strain evidence="4">CGMCC 4.5579</strain>
    </source>
</reference>
<feature type="transmembrane region" description="Helical" evidence="1">
    <location>
        <begin position="148"/>
        <end position="173"/>
    </location>
</feature>